<name>A0ABM7PDP8_9BACT</name>
<evidence type="ECO:0000256" key="1">
    <source>
        <dbReference type="SAM" id="MobiDB-lite"/>
    </source>
</evidence>
<dbReference type="EMBL" id="AP024488">
    <property type="protein sequence ID" value="BCS95279.1"/>
    <property type="molecule type" value="Genomic_DNA"/>
</dbReference>
<evidence type="ECO:0000313" key="3">
    <source>
        <dbReference type="Proteomes" id="UP001320148"/>
    </source>
</evidence>
<organism evidence="2 3">
    <name type="scientific">Desulfoluna limicola</name>
    <dbReference type="NCBI Taxonomy" id="2810562"/>
    <lineage>
        <taxon>Bacteria</taxon>
        <taxon>Pseudomonadati</taxon>
        <taxon>Thermodesulfobacteriota</taxon>
        <taxon>Desulfobacteria</taxon>
        <taxon>Desulfobacterales</taxon>
        <taxon>Desulfolunaceae</taxon>
        <taxon>Desulfoluna</taxon>
    </lineage>
</organism>
<feature type="region of interest" description="Disordered" evidence="1">
    <location>
        <begin position="1"/>
        <end position="33"/>
    </location>
</feature>
<accession>A0ABM7PDP8</accession>
<dbReference type="Proteomes" id="UP001320148">
    <property type="component" value="Chromosome"/>
</dbReference>
<proteinExistence type="predicted"/>
<protein>
    <submittedName>
        <fullName evidence="2">Uncharacterized protein</fullName>
    </submittedName>
</protein>
<keyword evidence="3" id="KW-1185">Reference proteome</keyword>
<gene>
    <name evidence="2" type="ORF">DSLASN_09110</name>
</gene>
<reference evidence="2 3" key="1">
    <citation type="submission" date="2021-02" db="EMBL/GenBank/DDBJ databases">
        <title>Complete genome of Desulfoluna sp. strain ASN36.</title>
        <authorList>
            <person name="Takahashi A."/>
            <person name="Kojima H."/>
            <person name="Fukui M."/>
        </authorList>
    </citation>
    <scope>NUCLEOTIDE SEQUENCE [LARGE SCALE GENOMIC DNA]</scope>
    <source>
        <strain evidence="2 3">ASN36</strain>
    </source>
</reference>
<evidence type="ECO:0000313" key="2">
    <source>
        <dbReference type="EMBL" id="BCS95279.1"/>
    </source>
</evidence>
<sequence>MSDEIGLETYPSGSGIKTPPKGAKHLNSGQGEGRTIISTHRLYIDGINPATNYTSQG</sequence>